<accession>A0ABV7HT60</accession>
<dbReference type="Proteomes" id="UP001595548">
    <property type="component" value="Unassembled WGS sequence"/>
</dbReference>
<protein>
    <recommendedName>
        <fullName evidence="1">DUF7673 domain-containing protein</fullName>
    </recommendedName>
</protein>
<reference evidence="3" key="1">
    <citation type="journal article" date="2019" name="Int. J. Syst. Evol. Microbiol.">
        <title>The Global Catalogue of Microorganisms (GCM) 10K type strain sequencing project: providing services to taxonomists for standard genome sequencing and annotation.</title>
        <authorList>
            <consortium name="The Broad Institute Genomics Platform"/>
            <consortium name="The Broad Institute Genome Sequencing Center for Infectious Disease"/>
            <person name="Wu L."/>
            <person name="Ma J."/>
        </authorList>
    </citation>
    <scope>NUCLEOTIDE SEQUENCE [LARGE SCALE GENOMIC DNA]</scope>
    <source>
        <strain evidence="3">KCTC 52141</strain>
    </source>
</reference>
<gene>
    <name evidence="2" type="ORF">ACFOEB_08735</name>
</gene>
<proteinExistence type="predicted"/>
<comment type="caution">
    <text evidence="2">The sequence shown here is derived from an EMBL/GenBank/DDBJ whole genome shotgun (WGS) entry which is preliminary data.</text>
</comment>
<evidence type="ECO:0000259" key="1">
    <source>
        <dbReference type="Pfam" id="PF24720"/>
    </source>
</evidence>
<evidence type="ECO:0000313" key="3">
    <source>
        <dbReference type="Proteomes" id="UP001595548"/>
    </source>
</evidence>
<sequence length="100" mass="11376">MDTLKNPLRDSVARLLQIANSGTGASQAAASVLLAAYNIYQYRVDVGELCLLDEAAYQCAKNVLDWRVIYGNEPHHLIENGEQRFEQLCQDWQHLKRVPF</sequence>
<evidence type="ECO:0000313" key="2">
    <source>
        <dbReference type="EMBL" id="MFC3155285.1"/>
    </source>
</evidence>
<feature type="domain" description="DUF7673" evidence="1">
    <location>
        <begin position="10"/>
        <end position="93"/>
    </location>
</feature>
<keyword evidence="3" id="KW-1185">Reference proteome</keyword>
<dbReference type="RefSeq" id="WP_382415920.1">
    <property type="nucleotide sequence ID" value="NZ_AP031500.1"/>
</dbReference>
<dbReference type="EMBL" id="JBHRTL010000006">
    <property type="protein sequence ID" value="MFC3155285.1"/>
    <property type="molecule type" value="Genomic_DNA"/>
</dbReference>
<dbReference type="Pfam" id="PF24720">
    <property type="entry name" value="DUF7673"/>
    <property type="match status" value="1"/>
</dbReference>
<dbReference type="InterPro" id="IPR056090">
    <property type="entry name" value="DUF7673"/>
</dbReference>
<name>A0ABV7HT60_9GAMM</name>
<organism evidence="2 3">
    <name type="scientific">Gilvimarinus japonicus</name>
    <dbReference type="NCBI Taxonomy" id="1796469"/>
    <lineage>
        <taxon>Bacteria</taxon>
        <taxon>Pseudomonadati</taxon>
        <taxon>Pseudomonadota</taxon>
        <taxon>Gammaproteobacteria</taxon>
        <taxon>Cellvibrionales</taxon>
        <taxon>Cellvibrionaceae</taxon>
        <taxon>Gilvimarinus</taxon>
    </lineage>
</organism>